<evidence type="ECO:0000259" key="1">
    <source>
        <dbReference type="Pfam" id="PF13460"/>
    </source>
</evidence>
<dbReference type="Proteomes" id="UP000092582">
    <property type="component" value="Chromosome 1"/>
</dbReference>
<dbReference type="InterPro" id="IPR036291">
    <property type="entry name" value="NAD(P)-bd_dom_sf"/>
</dbReference>
<dbReference type="SUPFAM" id="SSF51735">
    <property type="entry name" value="NAD(P)-binding Rossmann-fold domains"/>
    <property type="match status" value="1"/>
</dbReference>
<proteinExistence type="predicted"/>
<gene>
    <name evidence="2" type="ORF">PA27867_2529</name>
</gene>
<reference evidence="2 3" key="1">
    <citation type="submission" date="2016-06" db="EMBL/GenBank/DDBJ databases">
        <title>Genome sequencing of Cryobacterium arcticum PAMC 27867.</title>
        <authorList>
            <person name="Lee J."/>
            <person name="Kim O.-S."/>
        </authorList>
    </citation>
    <scope>NUCLEOTIDE SEQUENCE [LARGE SCALE GENOMIC DNA]</scope>
    <source>
        <strain evidence="2 3">PAMC 27867</strain>
    </source>
</reference>
<dbReference type="RefSeq" id="WP_066596905.1">
    <property type="nucleotide sequence ID" value="NZ_CP016282.1"/>
</dbReference>
<dbReference type="PANTHER" id="PTHR47129">
    <property type="entry name" value="QUINONE OXIDOREDUCTASE 2"/>
    <property type="match status" value="1"/>
</dbReference>
<dbReference type="Pfam" id="PF13460">
    <property type="entry name" value="NAD_binding_10"/>
    <property type="match status" value="1"/>
</dbReference>
<dbReference type="STRING" id="670052.PA27867_2529"/>
<evidence type="ECO:0000313" key="2">
    <source>
        <dbReference type="EMBL" id="ANP73477.1"/>
    </source>
</evidence>
<dbReference type="KEGG" id="cart:PA27867_2529"/>
<sequence>MIIVTGATGHLGTQIVESVLERVPAASVGVSVRDPAKARGLSDRGVRVRAGDFTDPGSLAHAFEDADQVLVISAAIRGGGAFDANRVAIDAAKAAGAGRVLYTSHQAASPDSLFPPQLVHAATEAHLAGQSVPFTALRNGFYANALGIHLDSALSTGRIVVPEDGPVSWTAHEDLAEVAAIALTDDGTLDGISAPLTASVALDLGQVAGILSTLTGQTITRVTVSDDEWRASAIERGLPPMVADFSLGMFQAARRGEFAVTDSTLETLIGHATTPVEHTLRQLLADR</sequence>
<feature type="domain" description="NAD(P)-binding" evidence="1">
    <location>
        <begin position="6"/>
        <end position="185"/>
    </location>
</feature>
<dbReference type="AlphaFoldDB" id="A0A1B1BLE7"/>
<dbReference type="Gene3D" id="3.40.50.720">
    <property type="entry name" value="NAD(P)-binding Rossmann-like Domain"/>
    <property type="match status" value="1"/>
</dbReference>
<dbReference type="InterPro" id="IPR052718">
    <property type="entry name" value="NmrA-type_oxidoreductase"/>
</dbReference>
<organism evidence="2 3">
    <name type="scientific">Cryobacterium arcticum</name>
    <dbReference type="NCBI Taxonomy" id="670052"/>
    <lineage>
        <taxon>Bacteria</taxon>
        <taxon>Bacillati</taxon>
        <taxon>Actinomycetota</taxon>
        <taxon>Actinomycetes</taxon>
        <taxon>Micrococcales</taxon>
        <taxon>Microbacteriaceae</taxon>
        <taxon>Cryobacterium</taxon>
    </lineage>
</organism>
<dbReference type="Gene3D" id="3.90.25.10">
    <property type="entry name" value="UDP-galactose 4-epimerase, domain 1"/>
    <property type="match status" value="1"/>
</dbReference>
<protein>
    <submittedName>
        <fullName evidence="2">NAD(P)-dependent oxidoreductase</fullName>
    </submittedName>
</protein>
<dbReference type="EMBL" id="CP016282">
    <property type="protein sequence ID" value="ANP73477.1"/>
    <property type="molecule type" value="Genomic_DNA"/>
</dbReference>
<name>A0A1B1BLE7_9MICO</name>
<dbReference type="PATRIC" id="fig|670052.7.peg.2598"/>
<keyword evidence="3" id="KW-1185">Reference proteome</keyword>
<dbReference type="InterPro" id="IPR016040">
    <property type="entry name" value="NAD(P)-bd_dom"/>
</dbReference>
<dbReference type="OrthoDB" id="5510591at2"/>
<dbReference type="PANTHER" id="PTHR47129:SF1">
    <property type="entry name" value="NMRA-LIKE DOMAIN-CONTAINING PROTEIN"/>
    <property type="match status" value="1"/>
</dbReference>
<accession>A0A1B1BLE7</accession>
<evidence type="ECO:0000313" key="3">
    <source>
        <dbReference type="Proteomes" id="UP000092582"/>
    </source>
</evidence>